<dbReference type="Proteomes" id="UP000694569">
    <property type="component" value="Unplaced"/>
</dbReference>
<dbReference type="SUPFAM" id="SSF56988">
    <property type="entry name" value="Anthrax protective antigen"/>
    <property type="match status" value="1"/>
</dbReference>
<dbReference type="InterPro" id="IPR055401">
    <property type="entry name" value="CEMIP_beta-hel_dom"/>
</dbReference>
<keyword evidence="6" id="KW-0677">Repeat</keyword>
<dbReference type="Pfam" id="PF24606">
    <property type="entry name" value="CEMIP_beta-hel"/>
    <property type="match status" value="2"/>
</dbReference>
<dbReference type="GO" id="GO:0005886">
    <property type="term" value="C:plasma membrane"/>
    <property type="evidence" value="ECO:0007669"/>
    <property type="project" value="UniProtKB-SubCell"/>
</dbReference>
<dbReference type="InterPro" id="IPR014756">
    <property type="entry name" value="Ig_E-set"/>
</dbReference>
<dbReference type="PANTHER" id="PTHR46769:SF3">
    <property type="entry name" value="FIBROCYSTIN-L"/>
    <property type="match status" value="1"/>
</dbReference>
<dbReference type="InterPro" id="IPR052387">
    <property type="entry name" value="Fibrocystin"/>
</dbReference>
<dbReference type="InterPro" id="IPR002909">
    <property type="entry name" value="IPT_dom"/>
</dbReference>
<evidence type="ECO:0000256" key="6">
    <source>
        <dbReference type="ARBA" id="ARBA00022737"/>
    </source>
</evidence>
<name>A0A8C5R0T4_9ANUR</name>
<evidence type="ECO:0000259" key="10">
    <source>
        <dbReference type="PROSITE" id="PS51484"/>
    </source>
</evidence>
<accession>A0A8C5R0T4</accession>
<evidence type="ECO:0000256" key="2">
    <source>
        <dbReference type="ARBA" id="ARBA00004236"/>
    </source>
</evidence>
<comment type="subcellular location">
    <subcellularLocation>
        <location evidence="2">Cell membrane</location>
    </subcellularLocation>
    <subcellularLocation>
        <location evidence="3">Cell projection</location>
    </subcellularLocation>
    <subcellularLocation>
        <location evidence="1">Membrane</location>
        <topology evidence="1">Single-pass membrane protein</topology>
    </subcellularLocation>
</comment>
<dbReference type="Ensembl" id="ENSLLET00000046838.1">
    <property type="protein sequence ID" value="ENSLLEP00000045041.1"/>
    <property type="gene ID" value="ENSLLEG00000027746.1"/>
</dbReference>
<protein>
    <recommendedName>
        <fullName evidence="14">Fibrocystin-L</fullName>
    </recommendedName>
</protein>
<dbReference type="Gene3D" id="2.60.40.10">
    <property type="entry name" value="Immunoglobulins"/>
    <property type="match status" value="11"/>
</dbReference>
<sequence length="3763" mass="410577">MWNVRRPKHSGLGMQVLFTQRLRCDLALCVLERICFRFINTCNCSTDFANNQFNYGDGNDNLGNNVQMVSSTMSYPCDVLKDSSNANKIICYTRYCAYFSEITSISPSSGSVGGGTIITITGRYFDHTGSPANVAVGGMVLFDRCGNRGLKFEKWNNTYSLDGALQFNQSTTGYEGESWVDGAYTTLPPPNSSNSSNSSSSSFVARLSGFLIPPDTDYYHLYIRGNYEYQLYFDITGNPANKTKIASGYSTSSYNSYGSQKSSGLNLQEGKPYYIEAYVASYAGQGVIDVGLYKRGSSYLEAQTTDAVNEVQMIQSQSILRQETQIISLKNWATSSAVQEVQTITITKTCSPQCPALYYTLIYDQEKTVMLSADATSDKVQSALNNLWSLHPDTVQVTMESDDLQTFYDVTFISQRGDFKLLAYEIPKGSNMTISVMEKIKGAPDMNTFTLLWNGVYSQPLSVNASSEEVGYLFVDYNYYYYYYNRGLVTPEKGAYCGRYALRNPSILFDSGYQASYGTYGPISLDLHSQVTFDIKLCFSYCLFYFIQSPEEYSENGATYKASTWPQGSFIQINRTQAASPPIGGNFSIKAYGKEIKDLRPDISELDLQYALQTIPELGRVSVYARYGSCTGYTWYIRFLTAAGYQPLLQIDNSTVTGLNATFSTNKVTSGGLFRQHLFGDLVRTAHAKPQVEVFINGVPSKCVNDCGYMWDQEQTPVIDIHVCLHIQYDAYNTIICLIKDVSAGTFPIKVYIAGLGFAISSGGEFTFTNPVVIQSVSPSSGSLAGGTLVTIFGKGFSIDSEVKFGDESCDVIFANLNTIKCRTSVVSRTCFIVRLNGSLTDAFQYSSSYTPTITAISPRTANVLGGTALTISGLNFNDPSPGSSVFIGKETCKIIDWNPTQITCTFPSLSPGIYPISAYVVNWGLTSGGLNSMSVEYILQVNSIFPQHGSLYGGTKITVTGSGFNGVPEKNRVKIGSIPCDVSSSSENKLVCAIQSGNVYNVTNNGVHKAYGIGYAWSPARLDIFVGDTVAWSWRTQPFIQDIGYRVFSVSDPGNTFYDGRAFSSGNNRRPFGVFSYQFTSPGVYYYSSGYVDNGKTIFMQGTVYVSPAQDQNRGVYLSVEGIEADYVPDYPSAGCTSEDEECDEPSPLSQSSGAILFRFSKCYSATITRISPSSGTIHTSITINGTGFSNITCANQVTVGKYPCMVSHADENSIVCQVDPQNAMSVGIAELVSLTVSNHGNAINTMTQEMERRFALLPHIDNITPTNGSTTGFTRLTIQGSGFSNDNGSIIIAGIGCSITSVNYTHIICDTQPSYTHNAYISVSVNGIPCQCMRSCYFLYTADVTPVILDVYPAIIHNVSTTLYINGSGFGDNVDDILVYAGDVMLEVVDVNDTLISCSIDPLPAGTYAVRVIVLSKGLASGNPTISSPAEATIITTSGSIEGGTVLVIQGNGFYSLNATKVSIGGIMCPIISISAGEIHCVTPAASYAGQRSVIIVVQTVQYPTQSFTYSESDTPTVTAVLPDTGPSGTLITVSGSLFGMDATHVAVTIGGTQCNITNIEDTKLQCIIDDHLGGTYPVRLKNVKGYARTSASFKYELTLSSVSPNQGSFGGRLAITLTGSGFDPLTSNVFVCNSECKVDRLRSDSKALICDVPEQDDTDSDKLCDVRVVNENDSIQKHGAFSYSSTLTSVVDDVTPKRGGTGGGTRLTITGSKFSTDISQMTVTVAQAKCSIKSANSTSIICVTGSQSPSQHTKVKVHIKEQGLAKVKNNFFYIDVWSSNYTWGLESPPDEGSLAVITQGQTILLDQSTPVLKMLLIQGGTLVFDEADIELQSENILITDGGVLQVGTEEAPFQHKAIITLHGHLRSPELPLYGAKTLAVREGILDLHGLPVPVTWTHLAQTAEAGTSTITLKQSVTWKAGDEIVIASTGDRLSQKENEKRTILSVSADGKTLTLEEPLTYKHLGISITLPDDSVFEARAEVGLLTRNVVVRGSTNMEWSETIPACPEGFDPGESAIQTCFQGRSGQESNSDQFGGCIMFHAPKQDKNLAIGRIEYVEISHVGQAFQLGRYPINFHLMGDLQFKSYVRGCGIHQTYNRAVTISNTHHLLVEHNVIYDIMGNAFFFENGVEHGNVLQYNLAIFVRQSTSLLNDDLTPAAYWVTNPNNTIRHNAAAGGTHFGFWYRLNDNTYSAEYCQERVPLGEFYNNTVHSQGWFGLWIFERYFPMSMCYSSTPQPAVFKSLTAWNCQKGAEWVNGGALQFHNFSVINNEAVGIESQRVSIDYVGGWGETNGAVIKNSVIVGHLDELGTNLCTSKGIILPYDDGLTVSSVKFMNFDRPNCAALGVTSTCSNQCGGWSAKFDGIQYFNTTNKAGFRREHEIVFIDTDGTLAGGAGYKVVPESGLLDPSQCSKVDDWSVGFPGYVCNSSVSFHRMTLNNYMYSGNPIISNSFGGSFVNYGWPLLLPNADAFSLNFRDAGNSPTIYYSATFYGFKNEDYVFISQNFTQPDMVSIIDQRNRSEEELSYSTSSNGDWHFNENTTTLTYIVSGKQKVRKRAVAGMLDPSVTNINVNVHIYRCYYKGCISPPPSTALLWSDNSFWESSFENKYTVPTNGSDVVIPKGLWVIADVALPWMNSLTIYGTLELRNLTNSIQESTITYNTTILNATYISIQGGHLIGGQENDPFLGELLIILRGNRSTPDFPLPNGPNQGSKAIGVFGQLDLHGIPRSVYKTKLAQTASAGSTSIALADGVDWKVGEDIVITTSSYSAWQTETRKIISVSSDNTTLTLNASLTYTHIAVTHQVPNTALNYTMAADVALLSRNIKIIGEDYPGWYQESFGARVLVSVFAMNNIEYAGSAKIENVEFYHSGQEGFTGTTDPRYSVTFLNLGEAEGNSYVRGCALHNGFAPAIGILNTNGLDIDDNVIHFTVGEGIGVWGERIRVRRNLVTLSVVSGTYRARLTTNNYEWKAGIEVNRGRDIVVQNNVVAGFERAGYRINGEPCPNANNPNEEWLNNEAHGGLFGVYMNDDGLPGCSLIRRFLVWKCWDYGIYTQTIDSVEISDVVLVDNGMGILPIVYGPPSVSHQASNKTITIRNSLLVGSSPEFECKDVLNASDANIQLSMSHRSTRPPKGGRSGICWPTFSSSHNGAPRTSHAGIMSYNAISGLMSVKGNNTTFVTYRNVCSGEANVMFMTNPLNEDLQHPIHVSGIRIVDSSEDGKVFIHRPDLSKVNPSDCVDMTCDAKRKALLKDLDGSFLGSEGAVVPQAEYQWNGLSSYGLGDYRIPKVMLTSLNGSRIPVSRVAPYKGAIRDSTCMYMSAWEGYKCTGLNYEMLVIESLDSDMETRRLSPVAVLGDGYLDLINGPQDHSRCSGYTCKKRLSMFHAIVATKKSFDVFFTSTSPQKLKLTLLNCDDSKAVRVAIYFSNPQRLDVYANNVYIYPTNVQFAGQYLPQFTSTGLGENYFDRDYNMLYIMVRGSSPVVIRTSPLIVISFNLPAMTVDQFYGENLVRNLALFLKIPANKIRVTKIIAEGGHRRRRAAGALSVEVEIADPPAPQTNTTENETSKCIVGKNLASAAINGSLSSYLNVTVTSLAISDPVPPPDNPNWSQNITRTPPSSGNYLATVSTLKVVLEPVAGLPGHMLSQQPAVMALDSNGNCIDVSVSAMTLTAKLKYSDNTYVSDGLGGNTTIPFSSCWANYTNLVLKVKGKMYHFLYTFEDHYHSLCLSAHYLVLCVRGPCSCGNSQSRRVGVETGGEDCKVRVMD</sequence>
<keyword evidence="8" id="KW-0325">Glycoprotein</keyword>
<dbReference type="GO" id="GO:0042995">
    <property type="term" value="C:cell projection"/>
    <property type="evidence" value="ECO:0007669"/>
    <property type="project" value="UniProtKB-SubCell"/>
</dbReference>
<dbReference type="InterPro" id="IPR008972">
    <property type="entry name" value="Cupredoxin"/>
</dbReference>
<dbReference type="SMART" id="SM01225">
    <property type="entry name" value="G8"/>
    <property type="match status" value="2"/>
</dbReference>
<feature type="domain" description="PA14" evidence="11">
    <location>
        <begin position="145"/>
        <end position="306"/>
    </location>
</feature>
<dbReference type="SMART" id="SM00710">
    <property type="entry name" value="PbH1"/>
    <property type="match status" value="8"/>
</dbReference>
<dbReference type="InterPro" id="IPR011050">
    <property type="entry name" value="Pectin_lyase_fold/virulence"/>
</dbReference>
<dbReference type="InterPro" id="IPR019316">
    <property type="entry name" value="G8_domain"/>
</dbReference>
<dbReference type="FunFam" id="2.60.40.10:FF:000616">
    <property type="entry name" value="PKHD1 like 1"/>
    <property type="match status" value="1"/>
</dbReference>
<keyword evidence="7" id="KW-0472">Membrane</keyword>
<evidence type="ECO:0000313" key="12">
    <source>
        <dbReference type="Ensembl" id="ENSLLEP00000045041.1"/>
    </source>
</evidence>
<reference evidence="12" key="1">
    <citation type="submission" date="2025-08" db="UniProtKB">
        <authorList>
            <consortium name="Ensembl"/>
        </authorList>
    </citation>
    <scope>IDENTIFICATION</scope>
</reference>
<dbReference type="SUPFAM" id="SSF81296">
    <property type="entry name" value="E set domains"/>
    <property type="match status" value="11"/>
</dbReference>
<evidence type="ECO:0000256" key="5">
    <source>
        <dbReference type="ARBA" id="ARBA00022729"/>
    </source>
</evidence>
<dbReference type="Gene3D" id="2.60.40.420">
    <property type="entry name" value="Cupredoxins - blue copper proteins"/>
    <property type="match status" value="1"/>
</dbReference>
<keyword evidence="4" id="KW-1003">Cell membrane</keyword>
<dbReference type="Pfam" id="PF10162">
    <property type="entry name" value="G8"/>
    <property type="match status" value="2"/>
</dbReference>
<dbReference type="InterPro" id="IPR037524">
    <property type="entry name" value="PA14/GLEYA"/>
</dbReference>
<dbReference type="Pfam" id="PF01833">
    <property type="entry name" value="TIG"/>
    <property type="match status" value="11"/>
</dbReference>
<dbReference type="InterPro" id="IPR006626">
    <property type="entry name" value="PbH1"/>
</dbReference>
<evidence type="ECO:0000313" key="13">
    <source>
        <dbReference type="Proteomes" id="UP000694569"/>
    </source>
</evidence>
<keyword evidence="7" id="KW-1133">Transmembrane helix</keyword>
<dbReference type="FunFam" id="2.60.40.10:FF:001057">
    <property type="entry name" value="PKHD1 like 1"/>
    <property type="match status" value="1"/>
</dbReference>
<dbReference type="PROSITE" id="PS51820">
    <property type="entry name" value="PA14"/>
    <property type="match status" value="1"/>
</dbReference>
<reference evidence="12" key="2">
    <citation type="submission" date="2025-09" db="UniProtKB">
        <authorList>
            <consortium name="Ensembl"/>
        </authorList>
    </citation>
    <scope>IDENTIFICATION</scope>
</reference>
<organism evidence="12 13">
    <name type="scientific">Leptobrachium leishanense</name>
    <name type="common">Leishan spiny toad</name>
    <dbReference type="NCBI Taxonomy" id="445787"/>
    <lineage>
        <taxon>Eukaryota</taxon>
        <taxon>Metazoa</taxon>
        <taxon>Chordata</taxon>
        <taxon>Craniata</taxon>
        <taxon>Vertebrata</taxon>
        <taxon>Euteleostomi</taxon>
        <taxon>Amphibia</taxon>
        <taxon>Batrachia</taxon>
        <taxon>Anura</taxon>
        <taxon>Pelobatoidea</taxon>
        <taxon>Megophryidae</taxon>
        <taxon>Leptobrachium</taxon>
    </lineage>
</organism>
<dbReference type="SMART" id="SM00429">
    <property type="entry name" value="IPT"/>
    <property type="match status" value="10"/>
</dbReference>
<dbReference type="OrthoDB" id="120976at2759"/>
<keyword evidence="9" id="KW-0966">Cell projection</keyword>
<evidence type="ECO:0000259" key="11">
    <source>
        <dbReference type="PROSITE" id="PS51820"/>
    </source>
</evidence>
<dbReference type="FunFam" id="2.60.40.10:FF:001165">
    <property type="entry name" value="PKHD1 like 1"/>
    <property type="match status" value="1"/>
</dbReference>
<evidence type="ECO:0000256" key="8">
    <source>
        <dbReference type="ARBA" id="ARBA00023180"/>
    </source>
</evidence>
<evidence type="ECO:0008006" key="14">
    <source>
        <dbReference type="Google" id="ProtNLM"/>
    </source>
</evidence>
<keyword evidence="5" id="KW-0732">Signal</keyword>
<dbReference type="FunFam" id="2.60.40.10:FF:001316">
    <property type="entry name" value="PKHD1 like 1"/>
    <property type="match status" value="1"/>
</dbReference>
<feature type="domain" description="G8" evidence="10">
    <location>
        <begin position="1784"/>
        <end position="1904"/>
    </location>
</feature>
<keyword evidence="13" id="KW-1185">Reference proteome</keyword>
<evidence type="ECO:0000256" key="4">
    <source>
        <dbReference type="ARBA" id="ARBA00022475"/>
    </source>
</evidence>
<dbReference type="FunFam" id="2.60.40.420:FF:000065">
    <property type="entry name" value="Fibrocystin-L"/>
    <property type="match status" value="1"/>
</dbReference>
<dbReference type="GeneTree" id="ENSGT00940000157594"/>
<dbReference type="InterPro" id="IPR013783">
    <property type="entry name" value="Ig-like_fold"/>
</dbReference>
<evidence type="ECO:0000256" key="1">
    <source>
        <dbReference type="ARBA" id="ARBA00004167"/>
    </source>
</evidence>
<evidence type="ECO:0000256" key="7">
    <source>
        <dbReference type="ARBA" id="ARBA00022989"/>
    </source>
</evidence>
<evidence type="ECO:0000256" key="9">
    <source>
        <dbReference type="ARBA" id="ARBA00023273"/>
    </source>
</evidence>
<dbReference type="SUPFAM" id="SSF51126">
    <property type="entry name" value="Pectin lyase-like"/>
    <property type="match status" value="1"/>
</dbReference>
<proteinExistence type="predicted"/>
<dbReference type="PANTHER" id="PTHR46769">
    <property type="entry name" value="POLYCYSTIC KIDNEY AND HEPATIC DISEASE 1 (AUTOSOMAL RECESSIVE)-LIKE 1"/>
    <property type="match status" value="1"/>
</dbReference>
<dbReference type="SUPFAM" id="SSF49503">
    <property type="entry name" value="Cupredoxins"/>
    <property type="match status" value="1"/>
</dbReference>
<evidence type="ECO:0000256" key="3">
    <source>
        <dbReference type="ARBA" id="ARBA00004316"/>
    </source>
</evidence>
<dbReference type="CDD" id="cd00603">
    <property type="entry name" value="IPT_PCSR"/>
    <property type="match status" value="9"/>
</dbReference>
<keyword evidence="7" id="KW-0812">Transmembrane</keyword>
<feature type="domain" description="G8" evidence="10">
    <location>
        <begin position="2599"/>
        <end position="2738"/>
    </location>
</feature>
<dbReference type="PROSITE" id="PS51484">
    <property type="entry name" value="G8"/>
    <property type="match status" value="2"/>
</dbReference>